<organism evidence="1 2">
    <name type="scientific">Anaerocolumna jejuensis DSM 15929</name>
    <dbReference type="NCBI Taxonomy" id="1121322"/>
    <lineage>
        <taxon>Bacteria</taxon>
        <taxon>Bacillati</taxon>
        <taxon>Bacillota</taxon>
        <taxon>Clostridia</taxon>
        <taxon>Lachnospirales</taxon>
        <taxon>Lachnospiraceae</taxon>
        <taxon>Anaerocolumna</taxon>
    </lineage>
</organism>
<dbReference type="AlphaFoldDB" id="A0A1M6ZN94"/>
<evidence type="ECO:0000313" key="1">
    <source>
        <dbReference type="EMBL" id="SHL31849.1"/>
    </source>
</evidence>
<dbReference type="Proteomes" id="UP000184386">
    <property type="component" value="Unassembled WGS sequence"/>
</dbReference>
<keyword evidence="2" id="KW-1185">Reference proteome</keyword>
<reference evidence="1 2" key="1">
    <citation type="submission" date="2016-11" db="EMBL/GenBank/DDBJ databases">
        <authorList>
            <person name="Jaros S."/>
            <person name="Januszkiewicz K."/>
            <person name="Wedrychowicz H."/>
        </authorList>
    </citation>
    <scope>NUCLEOTIDE SEQUENCE [LARGE SCALE GENOMIC DNA]</scope>
    <source>
        <strain evidence="1 2">DSM 15929</strain>
    </source>
</reference>
<sequence>MELHENAKKVLKSNIEILFNQLKAAVDNYINDGHSMGEFRFINAYLSATINAMVAYIERLVGTKQIEETELVEALKFANNLQKHNPQLIRIAKSTGGMSFPICFEDEMIFPQISIVWDDCICLETRKKSQKINYEKHFQQRPVIETLTPIINALLKE</sequence>
<gene>
    <name evidence="1" type="ORF">SAMN02745136_04637</name>
</gene>
<protein>
    <submittedName>
        <fullName evidence="1">Uncharacterized protein</fullName>
    </submittedName>
</protein>
<dbReference type="OrthoDB" id="2851619at2"/>
<evidence type="ECO:0000313" key="2">
    <source>
        <dbReference type="Proteomes" id="UP000184386"/>
    </source>
</evidence>
<proteinExistence type="predicted"/>
<name>A0A1M6ZN94_9FIRM</name>
<dbReference type="EMBL" id="FRAC01000029">
    <property type="protein sequence ID" value="SHL31849.1"/>
    <property type="molecule type" value="Genomic_DNA"/>
</dbReference>
<accession>A0A1M6ZN94</accession>
<dbReference type="RefSeq" id="WP_073279403.1">
    <property type="nucleotide sequence ID" value="NZ_FRAC01000029.1"/>
</dbReference>